<protein>
    <submittedName>
        <fullName evidence="5">Acyl carrier protein</fullName>
    </submittedName>
</protein>
<dbReference type="InterPro" id="IPR020806">
    <property type="entry name" value="PKS_PP-bd"/>
</dbReference>
<dbReference type="Pfam" id="PF00550">
    <property type="entry name" value="PP-binding"/>
    <property type="match status" value="1"/>
</dbReference>
<name>A0ABX7N6Y6_9BACT</name>
<dbReference type="SUPFAM" id="SSF47336">
    <property type="entry name" value="ACP-like"/>
    <property type="match status" value="1"/>
</dbReference>
<dbReference type="SMART" id="SM00823">
    <property type="entry name" value="PKS_PP"/>
    <property type="match status" value="1"/>
</dbReference>
<dbReference type="InterPro" id="IPR006162">
    <property type="entry name" value="Ppantetheine_attach_site"/>
</dbReference>
<sequence>ANLEWAGLHGTGTPPRRVGLPPRALVRRRCWVDDAVPFVPDVASPAPVARKAGDLVTQQLTRLLAELTQLEVSEIDPSRPWAALGVNSLTLVRLRDGIERDLSVRVAMSVMGSCHTVNELVEQLRSASTAPPVREAPRVTNGHANEKLSDGSLEEMFVRLSGAPSRKGEA</sequence>
<evidence type="ECO:0000313" key="6">
    <source>
        <dbReference type="Proteomes" id="UP000663090"/>
    </source>
</evidence>
<accession>A0ABX7N6Y6</accession>
<evidence type="ECO:0000256" key="1">
    <source>
        <dbReference type="ARBA" id="ARBA00022450"/>
    </source>
</evidence>
<dbReference type="EMBL" id="CP071091">
    <property type="protein sequence ID" value="QSQ14522.1"/>
    <property type="molecule type" value="Genomic_DNA"/>
</dbReference>
<keyword evidence="6" id="KW-1185">Reference proteome</keyword>
<reference evidence="5 6" key="1">
    <citation type="submission" date="2021-02" db="EMBL/GenBank/DDBJ databases">
        <title>De Novo genome assembly of isolated myxobacteria.</title>
        <authorList>
            <person name="Stevens D.C."/>
        </authorList>
    </citation>
    <scope>NUCLEOTIDE SEQUENCE [LARGE SCALE GENOMIC DNA]</scope>
    <source>
        <strain evidence="5 6">SCHIC003</strain>
    </source>
</reference>
<organism evidence="5 6">
    <name type="scientific">Myxococcus landrumensis</name>
    <dbReference type="NCBI Taxonomy" id="2813577"/>
    <lineage>
        <taxon>Bacteria</taxon>
        <taxon>Pseudomonadati</taxon>
        <taxon>Myxococcota</taxon>
        <taxon>Myxococcia</taxon>
        <taxon>Myxococcales</taxon>
        <taxon>Cystobacterineae</taxon>
        <taxon>Myxococcaceae</taxon>
        <taxon>Myxococcus</taxon>
    </lineage>
</organism>
<evidence type="ECO:0000259" key="4">
    <source>
        <dbReference type="PROSITE" id="PS50075"/>
    </source>
</evidence>
<evidence type="ECO:0000256" key="2">
    <source>
        <dbReference type="ARBA" id="ARBA00022553"/>
    </source>
</evidence>
<dbReference type="Gene3D" id="1.10.1200.10">
    <property type="entry name" value="ACP-like"/>
    <property type="match status" value="1"/>
</dbReference>
<proteinExistence type="predicted"/>
<dbReference type="PROSITE" id="PS50075">
    <property type="entry name" value="CARRIER"/>
    <property type="match status" value="1"/>
</dbReference>
<feature type="non-terminal residue" evidence="5">
    <location>
        <position position="1"/>
    </location>
</feature>
<keyword evidence="2" id="KW-0597">Phosphoprotein</keyword>
<dbReference type="InterPro" id="IPR036736">
    <property type="entry name" value="ACP-like_sf"/>
</dbReference>
<gene>
    <name evidence="5" type="ORF">JY572_00005</name>
</gene>
<keyword evidence="1" id="KW-0596">Phosphopantetheine</keyword>
<dbReference type="PROSITE" id="PS00012">
    <property type="entry name" value="PHOSPHOPANTETHEINE"/>
    <property type="match status" value="1"/>
</dbReference>
<evidence type="ECO:0000313" key="5">
    <source>
        <dbReference type="EMBL" id="QSQ14522.1"/>
    </source>
</evidence>
<dbReference type="Proteomes" id="UP000663090">
    <property type="component" value="Chromosome"/>
</dbReference>
<feature type="region of interest" description="Disordered" evidence="3">
    <location>
        <begin position="128"/>
        <end position="150"/>
    </location>
</feature>
<feature type="domain" description="Carrier" evidence="4">
    <location>
        <begin position="54"/>
        <end position="128"/>
    </location>
</feature>
<dbReference type="InterPro" id="IPR009081">
    <property type="entry name" value="PP-bd_ACP"/>
</dbReference>
<evidence type="ECO:0000256" key="3">
    <source>
        <dbReference type="SAM" id="MobiDB-lite"/>
    </source>
</evidence>